<dbReference type="InterPro" id="IPR026024">
    <property type="entry name" value="Chemotaxis_MeTrfase_CheR"/>
</dbReference>
<dbReference type="InterPro" id="IPR050903">
    <property type="entry name" value="Bact_Chemotaxis_MeTrfase"/>
</dbReference>
<comment type="catalytic activity">
    <reaction evidence="1">
        <text>L-glutamyl-[protein] + S-adenosyl-L-methionine = [protein]-L-glutamate 5-O-methyl ester + S-adenosyl-L-homocysteine</text>
        <dbReference type="Rhea" id="RHEA:24452"/>
        <dbReference type="Rhea" id="RHEA-COMP:10208"/>
        <dbReference type="Rhea" id="RHEA-COMP:10311"/>
        <dbReference type="ChEBI" id="CHEBI:29973"/>
        <dbReference type="ChEBI" id="CHEBI:57856"/>
        <dbReference type="ChEBI" id="CHEBI:59789"/>
        <dbReference type="ChEBI" id="CHEBI:82795"/>
        <dbReference type="EC" id="2.1.1.80"/>
    </reaction>
</comment>
<dbReference type="PANTHER" id="PTHR24422:SF19">
    <property type="entry name" value="CHEMOTAXIS PROTEIN METHYLTRANSFERASE"/>
    <property type="match status" value="1"/>
</dbReference>
<dbReference type="InterPro" id="IPR022641">
    <property type="entry name" value="CheR_N"/>
</dbReference>
<dbReference type="SMART" id="SM00138">
    <property type="entry name" value="MeTrc"/>
    <property type="match status" value="1"/>
</dbReference>
<keyword evidence="3 7" id="KW-0489">Methyltransferase</keyword>
<accession>A0A3B1CJZ1</accession>
<keyword evidence="4 7" id="KW-0808">Transferase</keyword>
<dbReference type="SUPFAM" id="SSF53335">
    <property type="entry name" value="S-adenosyl-L-methionine-dependent methyltransferases"/>
    <property type="match status" value="1"/>
</dbReference>
<dbReference type="PIRSF" id="PIRSF000410">
    <property type="entry name" value="CheR"/>
    <property type="match status" value="1"/>
</dbReference>
<reference evidence="7" key="1">
    <citation type="submission" date="2018-06" db="EMBL/GenBank/DDBJ databases">
        <authorList>
            <person name="Zhirakovskaya E."/>
        </authorList>
    </citation>
    <scope>NUCLEOTIDE SEQUENCE</scope>
</reference>
<dbReference type="Pfam" id="PF01739">
    <property type="entry name" value="CheR"/>
    <property type="match status" value="1"/>
</dbReference>
<dbReference type="EC" id="2.1.1.80" evidence="2"/>
<proteinExistence type="predicted"/>
<name>A0A3B1CJZ1_9ZZZZ</name>
<evidence type="ECO:0000256" key="3">
    <source>
        <dbReference type="ARBA" id="ARBA00022603"/>
    </source>
</evidence>
<evidence type="ECO:0000313" key="7">
    <source>
        <dbReference type="EMBL" id="VAX25023.1"/>
    </source>
</evidence>
<organism evidence="7">
    <name type="scientific">hydrothermal vent metagenome</name>
    <dbReference type="NCBI Taxonomy" id="652676"/>
    <lineage>
        <taxon>unclassified sequences</taxon>
        <taxon>metagenomes</taxon>
        <taxon>ecological metagenomes</taxon>
    </lineage>
</organism>
<evidence type="ECO:0000256" key="1">
    <source>
        <dbReference type="ARBA" id="ARBA00001541"/>
    </source>
</evidence>
<dbReference type="InterPro" id="IPR029063">
    <property type="entry name" value="SAM-dependent_MTases_sf"/>
</dbReference>
<dbReference type="GO" id="GO:0032259">
    <property type="term" value="P:methylation"/>
    <property type="evidence" value="ECO:0007669"/>
    <property type="project" value="UniProtKB-KW"/>
</dbReference>
<dbReference type="SUPFAM" id="SSF47757">
    <property type="entry name" value="Chemotaxis receptor methyltransferase CheR, N-terminal domain"/>
    <property type="match status" value="1"/>
</dbReference>
<dbReference type="InterPro" id="IPR022642">
    <property type="entry name" value="CheR_C"/>
</dbReference>
<dbReference type="Gene3D" id="1.10.155.10">
    <property type="entry name" value="Chemotaxis receptor methyltransferase CheR, N-terminal domain"/>
    <property type="match status" value="1"/>
</dbReference>
<feature type="domain" description="CheR-type methyltransferase" evidence="6">
    <location>
        <begin position="10"/>
        <end position="290"/>
    </location>
</feature>
<evidence type="ECO:0000256" key="2">
    <source>
        <dbReference type="ARBA" id="ARBA00012534"/>
    </source>
</evidence>
<protein>
    <recommendedName>
        <fullName evidence="2">protein-glutamate O-methyltransferase</fullName>
        <ecNumber evidence="2">2.1.1.80</ecNumber>
    </recommendedName>
</protein>
<keyword evidence="5" id="KW-0949">S-adenosyl-L-methionine</keyword>
<evidence type="ECO:0000256" key="4">
    <source>
        <dbReference type="ARBA" id="ARBA00022679"/>
    </source>
</evidence>
<evidence type="ECO:0000256" key="5">
    <source>
        <dbReference type="ARBA" id="ARBA00022691"/>
    </source>
</evidence>
<dbReference type="InterPro" id="IPR000780">
    <property type="entry name" value="CheR_MeTrfase"/>
</dbReference>
<dbReference type="PROSITE" id="PS50123">
    <property type="entry name" value="CHER"/>
    <property type="match status" value="1"/>
</dbReference>
<dbReference type="Gene3D" id="3.40.50.150">
    <property type="entry name" value="Vaccinia Virus protein VP39"/>
    <property type="match status" value="1"/>
</dbReference>
<gene>
    <name evidence="7" type="ORF">MNBD_NITROSPINAE04-2010</name>
</gene>
<dbReference type="EMBL" id="UOGA01000287">
    <property type="protein sequence ID" value="VAX25023.1"/>
    <property type="molecule type" value="Genomic_DNA"/>
</dbReference>
<sequence length="290" mass="33284">MNSAASTGRMAQGAITLGDREFKMFRALIFEKSGISLHEGKKELLRTRLSGRLRARDLSSFKDYYDFIKNDKTDGELMGLLDAISTNLTSFFREINHFHFLEKKIIPQILARGRGTNNKVLRCWSAGCSSGEEPYTIIFSLLENAEINSSWDIKMLATDISAEMLAKATSAVYTEERIKPAPKSIIRKYFVKGTKDKEGLYHVRQEISRLVQFKRFNLMTTNFPFKHKFDFIFCRNVMIYFDKPTQETLTAKYYNALAKGGYLLIGHSESLTGLQHQFKYVLPTIYQKSA</sequence>
<dbReference type="GO" id="GO:0008983">
    <property type="term" value="F:protein-glutamate O-methyltransferase activity"/>
    <property type="evidence" value="ECO:0007669"/>
    <property type="project" value="UniProtKB-EC"/>
</dbReference>
<evidence type="ECO:0000259" key="6">
    <source>
        <dbReference type="PROSITE" id="PS50123"/>
    </source>
</evidence>
<dbReference type="InterPro" id="IPR036804">
    <property type="entry name" value="CheR_N_sf"/>
</dbReference>
<dbReference type="AlphaFoldDB" id="A0A3B1CJZ1"/>
<dbReference type="Pfam" id="PF03705">
    <property type="entry name" value="CheR_N"/>
    <property type="match status" value="1"/>
</dbReference>
<dbReference type="PRINTS" id="PR00996">
    <property type="entry name" value="CHERMTFRASE"/>
</dbReference>
<dbReference type="PANTHER" id="PTHR24422">
    <property type="entry name" value="CHEMOTAXIS PROTEIN METHYLTRANSFERASE"/>
    <property type="match status" value="1"/>
</dbReference>